<dbReference type="AlphaFoldDB" id="A0AAV5EHZ3"/>
<dbReference type="InterPro" id="IPR008949">
    <property type="entry name" value="Isoprenoid_synthase_dom_sf"/>
</dbReference>
<dbReference type="GO" id="GO:0045338">
    <property type="term" value="P:farnesyl diphosphate metabolic process"/>
    <property type="evidence" value="ECO:0007669"/>
    <property type="project" value="InterPro"/>
</dbReference>
<proteinExistence type="predicted"/>
<gene>
    <name evidence="1" type="primary">gb10574</name>
    <name evidence="1" type="ORF">PR202_gb10574</name>
</gene>
<dbReference type="PANTHER" id="PTHR11626">
    <property type="entry name" value="FARNESYL-DIPHOSPHATE FARNESYLTRANSFERASE"/>
    <property type="match status" value="1"/>
</dbReference>
<accession>A0AAV5EHZ3</accession>
<dbReference type="GO" id="GO:0051996">
    <property type="term" value="F:squalene synthase [NAD(P)H] activity"/>
    <property type="evidence" value="ECO:0007669"/>
    <property type="project" value="InterPro"/>
</dbReference>
<reference evidence="1" key="1">
    <citation type="journal article" date="2018" name="DNA Res.">
        <title>Multiple hybrid de novo genome assembly of finger millet, an orphan allotetraploid crop.</title>
        <authorList>
            <person name="Hatakeyama M."/>
            <person name="Aluri S."/>
            <person name="Balachadran M.T."/>
            <person name="Sivarajan S.R."/>
            <person name="Patrignani A."/>
            <person name="Gruter S."/>
            <person name="Poveda L."/>
            <person name="Shimizu-Inatsugi R."/>
            <person name="Baeten J."/>
            <person name="Francoijs K.J."/>
            <person name="Nataraja K.N."/>
            <person name="Reddy Y.A.N."/>
            <person name="Phadnis S."/>
            <person name="Ravikumar R.L."/>
            <person name="Schlapbach R."/>
            <person name="Sreeman S.M."/>
            <person name="Shimizu K.K."/>
        </authorList>
    </citation>
    <scope>NUCLEOTIDE SEQUENCE</scope>
</reference>
<dbReference type="Gene3D" id="1.10.600.10">
    <property type="entry name" value="Farnesyl Diphosphate Synthase"/>
    <property type="match status" value="1"/>
</dbReference>
<evidence type="ECO:0000313" key="2">
    <source>
        <dbReference type="Proteomes" id="UP001054889"/>
    </source>
</evidence>
<dbReference type="EMBL" id="BQKI01000076">
    <property type="protein sequence ID" value="GJN22964.1"/>
    <property type="molecule type" value="Genomic_DNA"/>
</dbReference>
<dbReference type="GO" id="GO:0005789">
    <property type="term" value="C:endoplasmic reticulum membrane"/>
    <property type="evidence" value="ECO:0007669"/>
    <property type="project" value="TreeGrafter"/>
</dbReference>
<name>A0AAV5EHZ3_ELECO</name>
<dbReference type="Proteomes" id="UP001054889">
    <property type="component" value="Unassembled WGS sequence"/>
</dbReference>
<dbReference type="SUPFAM" id="SSF48576">
    <property type="entry name" value="Terpenoid synthases"/>
    <property type="match status" value="1"/>
</dbReference>
<dbReference type="PANTHER" id="PTHR11626:SF2">
    <property type="entry name" value="SQUALENE SYNTHASE"/>
    <property type="match status" value="1"/>
</dbReference>
<sequence>MGALSRPEEVVALVKLRVAAGQIKRQIPPEEHWAFCYSMLQKVSRSFALVIQQLGPELRNAVSSSLHPLPSNSFPSLES</sequence>
<reference evidence="1" key="2">
    <citation type="submission" date="2021-12" db="EMBL/GenBank/DDBJ databases">
        <title>Resequencing data analysis of finger millet.</title>
        <authorList>
            <person name="Hatakeyama M."/>
            <person name="Aluri S."/>
            <person name="Balachadran M.T."/>
            <person name="Sivarajan S.R."/>
            <person name="Poveda L."/>
            <person name="Shimizu-Inatsugi R."/>
            <person name="Schlapbach R."/>
            <person name="Sreeman S.M."/>
            <person name="Shimizu K.K."/>
        </authorList>
    </citation>
    <scope>NUCLEOTIDE SEQUENCE</scope>
</reference>
<organism evidence="1 2">
    <name type="scientific">Eleusine coracana subsp. coracana</name>
    <dbReference type="NCBI Taxonomy" id="191504"/>
    <lineage>
        <taxon>Eukaryota</taxon>
        <taxon>Viridiplantae</taxon>
        <taxon>Streptophyta</taxon>
        <taxon>Embryophyta</taxon>
        <taxon>Tracheophyta</taxon>
        <taxon>Spermatophyta</taxon>
        <taxon>Magnoliopsida</taxon>
        <taxon>Liliopsida</taxon>
        <taxon>Poales</taxon>
        <taxon>Poaceae</taxon>
        <taxon>PACMAD clade</taxon>
        <taxon>Chloridoideae</taxon>
        <taxon>Cynodonteae</taxon>
        <taxon>Eleusininae</taxon>
        <taxon>Eleusine</taxon>
    </lineage>
</organism>
<comment type="caution">
    <text evidence="1">The sequence shown here is derived from an EMBL/GenBank/DDBJ whole genome shotgun (WGS) entry which is preliminary data.</text>
</comment>
<protein>
    <submittedName>
        <fullName evidence="1">Uncharacterized protein</fullName>
    </submittedName>
</protein>
<dbReference type="InterPro" id="IPR044844">
    <property type="entry name" value="Trans_IPPS_euk-type"/>
</dbReference>
<evidence type="ECO:0000313" key="1">
    <source>
        <dbReference type="EMBL" id="GJN22964.1"/>
    </source>
</evidence>
<keyword evidence="2" id="KW-1185">Reference proteome</keyword>